<evidence type="ECO:0000256" key="9">
    <source>
        <dbReference type="SAM" id="Phobius"/>
    </source>
</evidence>
<dbReference type="OrthoDB" id="4350032at2"/>
<gene>
    <name evidence="11" type="ORF">E1269_27310</name>
</gene>
<feature type="region of interest" description="Disordered" evidence="8">
    <location>
        <begin position="1"/>
        <end position="28"/>
    </location>
</feature>
<dbReference type="Proteomes" id="UP000294739">
    <property type="component" value="Unassembled WGS sequence"/>
</dbReference>
<feature type="transmembrane region" description="Helical" evidence="9">
    <location>
        <begin position="366"/>
        <end position="390"/>
    </location>
</feature>
<organism evidence="11 12">
    <name type="scientific">Jiangella asiatica</name>
    <dbReference type="NCBI Taxonomy" id="2530372"/>
    <lineage>
        <taxon>Bacteria</taxon>
        <taxon>Bacillati</taxon>
        <taxon>Actinomycetota</taxon>
        <taxon>Actinomycetes</taxon>
        <taxon>Jiangellales</taxon>
        <taxon>Jiangellaceae</taxon>
        <taxon>Jiangella</taxon>
    </lineage>
</organism>
<feature type="transmembrane region" description="Helical" evidence="9">
    <location>
        <begin position="200"/>
        <end position="220"/>
    </location>
</feature>
<comment type="subcellular location">
    <subcellularLocation>
        <location evidence="1">Cell membrane</location>
        <topology evidence="1">Multi-pass membrane protein</topology>
    </subcellularLocation>
</comment>
<feature type="compositionally biased region" description="Low complexity" evidence="8">
    <location>
        <begin position="12"/>
        <end position="28"/>
    </location>
</feature>
<dbReference type="GO" id="GO:0005886">
    <property type="term" value="C:plasma membrane"/>
    <property type="evidence" value="ECO:0007669"/>
    <property type="project" value="UniProtKB-SubCell"/>
</dbReference>
<keyword evidence="10" id="KW-0732">Signal</keyword>
<feature type="transmembrane region" description="Helical" evidence="9">
    <location>
        <begin position="531"/>
        <end position="553"/>
    </location>
</feature>
<keyword evidence="5" id="KW-0573">Peptidoglycan synthesis</keyword>
<dbReference type="PROSITE" id="PS51257">
    <property type="entry name" value="PROKAR_LIPOPROTEIN"/>
    <property type="match status" value="1"/>
</dbReference>
<feature type="chain" id="PRO_5039675132" evidence="10">
    <location>
        <begin position="24"/>
        <end position="579"/>
    </location>
</feature>
<comment type="caution">
    <text evidence="11">The sequence shown here is derived from an EMBL/GenBank/DDBJ whole genome shotgun (WGS) entry which is preliminary data.</text>
</comment>
<evidence type="ECO:0000256" key="2">
    <source>
        <dbReference type="ARBA" id="ARBA00022475"/>
    </source>
</evidence>
<feature type="signal peptide" evidence="10">
    <location>
        <begin position="1"/>
        <end position="23"/>
    </location>
</feature>
<keyword evidence="7 9" id="KW-0472">Membrane</keyword>
<feature type="transmembrane region" description="Helical" evidence="9">
    <location>
        <begin position="323"/>
        <end position="345"/>
    </location>
</feature>
<dbReference type="Pfam" id="PF03023">
    <property type="entry name" value="MurJ"/>
    <property type="match status" value="1"/>
</dbReference>
<accession>A0A4R5CG88</accession>
<evidence type="ECO:0000256" key="8">
    <source>
        <dbReference type="SAM" id="MobiDB-lite"/>
    </source>
</evidence>
<keyword evidence="6 9" id="KW-1133">Transmembrane helix</keyword>
<dbReference type="PANTHER" id="PTHR47019:SF1">
    <property type="entry name" value="LIPID II FLIPPASE MURJ"/>
    <property type="match status" value="1"/>
</dbReference>
<feature type="transmembrane region" description="Helical" evidence="9">
    <location>
        <begin position="240"/>
        <end position="262"/>
    </location>
</feature>
<evidence type="ECO:0000256" key="1">
    <source>
        <dbReference type="ARBA" id="ARBA00004651"/>
    </source>
</evidence>
<protein>
    <submittedName>
        <fullName evidence="11">Virulence factor MviN</fullName>
    </submittedName>
</protein>
<feature type="transmembrane region" description="Helical" evidence="9">
    <location>
        <begin position="498"/>
        <end position="519"/>
    </location>
</feature>
<evidence type="ECO:0000256" key="5">
    <source>
        <dbReference type="ARBA" id="ARBA00022984"/>
    </source>
</evidence>
<evidence type="ECO:0000256" key="3">
    <source>
        <dbReference type="ARBA" id="ARBA00022692"/>
    </source>
</evidence>
<proteinExistence type="predicted"/>
<evidence type="ECO:0000313" key="12">
    <source>
        <dbReference type="Proteomes" id="UP000294739"/>
    </source>
</evidence>
<evidence type="ECO:0000313" key="11">
    <source>
        <dbReference type="EMBL" id="TDD99121.1"/>
    </source>
</evidence>
<keyword evidence="2" id="KW-1003">Cell membrane</keyword>
<dbReference type="GO" id="GO:0008360">
    <property type="term" value="P:regulation of cell shape"/>
    <property type="evidence" value="ECO:0007669"/>
    <property type="project" value="UniProtKB-KW"/>
</dbReference>
<feature type="transmembrane region" description="Helical" evidence="9">
    <location>
        <begin position="282"/>
        <end position="303"/>
    </location>
</feature>
<feature type="transmembrane region" description="Helical" evidence="9">
    <location>
        <begin position="402"/>
        <end position="422"/>
    </location>
</feature>
<evidence type="ECO:0000256" key="6">
    <source>
        <dbReference type="ARBA" id="ARBA00022989"/>
    </source>
</evidence>
<feature type="transmembrane region" description="Helical" evidence="9">
    <location>
        <begin position="38"/>
        <end position="59"/>
    </location>
</feature>
<feature type="transmembrane region" description="Helical" evidence="9">
    <location>
        <begin position="127"/>
        <end position="152"/>
    </location>
</feature>
<dbReference type="AlphaFoldDB" id="A0A4R5CG88"/>
<evidence type="ECO:0000256" key="10">
    <source>
        <dbReference type="SAM" id="SignalP"/>
    </source>
</evidence>
<dbReference type="GO" id="GO:0034204">
    <property type="term" value="P:lipid translocation"/>
    <property type="evidence" value="ECO:0007669"/>
    <property type="project" value="TreeGrafter"/>
</dbReference>
<reference evidence="11 12" key="1">
    <citation type="submission" date="2019-03" db="EMBL/GenBank/DDBJ databases">
        <title>Draft genome sequences of novel Actinobacteria.</title>
        <authorList>
            <person name="Sahin N."/>
            <person name="Ay H."/>
            <person name="Saygin H."/>
        </authorList>
    </citation>
    <scope>NUCLEOTIDE SEQUENCE [LARGE SCALE GENOMIC DNA]</scope>
    <source>
        <strain evidence="11 12">5K138</strain>
    </source>
</reference>
<dbReference type="GO" id="GO:0009252">
    <property type="term" value="P:peptidoglycan biosynthetic process"/>
    <property type="evidence" value="ECO:0007669"/>
    <property type="project" value="UniProtKB-KW"/>
</dbReference>
<dbReference type="InterPro" id="IPR051050">
    <property type="entry name" value="Lipid_II_flippase_MurJ/MviN"/>
</dbReference>
<feature type="compositionally biased region" description="Basic residues" evidence="8">
    <location>
        <begin position="1"/>
        <end position="11"/>
    </location>
</feature>
<feature type="transmembrane region" description="Helical" evidence="9">
    <location>
        <begin position="464"/>
        <end position="486"/>
    </location>
</feature>
<feature type="transmembrane region" description="Helical" evidence="9">
    <location>
        <begin position="172"/>
        <end position="193"/>
    </location>
</feature>
<keyword evidence="12" id="KW-1185">Reference proteome</keyword>
<dbReference type="GO" id="GO:0015648">
    <property type="term" value="F:lipid-linked peptidoglycan transporter activity"/>
    <property type="evidence" value="ECO:0007669"/>
    <property type="project" value="TreeGrafter"/>
</dbReference>
<keyword evidence="3 9" id="KW-0812">Transmembrane</keyword>
<evidence type="ECO:0000256" key="4">
    <source>
        <dbReference type="ARBA" id="ARBA00022960"/>
    </source>
</evidence>
<sequence length="579" mass="58229">MRRSASRRSSRAPRSCGSSTASAGCAEPTETTVNARRVATGAAAGIAGGAALIAVVGVLSRVVGFGRQLVFQSQVGETVLGSVYATANAVPNVVFEIVAGGALASVVVPVLAAAAGRGDTEHVRQTVSALLGWTLTLLVPVALLGVLVAGPAMELMLRGTGGDEGADVGREMLLLFLPQIPLYGIAVVTAGALQAHRRFLAAALAPVLSSIVVAGAYVTFGQVFTGDADDLSALDRGSELVLAGGTTLGVLALALATLLPMLARVTGIRATLRFPDGVGRRVARLAGAGLVTLVAQQLAYLTSYLMSNEHAGSGGAVTYLNSWMVFLLPYAVLAVPIATAAFPRLSEVAGTDRDAYAATLARSTRAVVLVSLLGAAVLVAVAWPVARFFGLIGAGEAPPDRMAWALIAFAPGLVGYGLVAHLGRALYARGRGRAAAAATAGGWLVVVLVAVVLTGLVARERATAALGLAHTVGLTLAGVLLVTGVLRDSGRPGLTGVGRATVVGAAGAGLGGAAGWAVAAAFPADSVGVQVLAGVAAALAVAVVALAVCWPFLRGDLRALVPRRSADPDDHQLGREDED</sequence>
<dbReference type="EMBL" id="SMKZ01000059">
    <property type="protein sequence ID" value="TDD99121.1"/>
    <property type="molecule type" value="Genomic_DNA"/>
</dbReference>
<feature type="transmembrane region" description="Helical" evidence="9">
    <location>
        <begin position="434"/>
        <end position="458"/>
    </location>
</feature>
<keyword evidence="4" id="KW-0133">Cell shape</keyword>
<dbReference type="PRINTS" id="PR01806">
    <property type="entry name" value="VIRFACTRMVIN"/>
</dbReference>
<evidence type="ECO:0000256" key="7">
    <source>
        <dbReference type="ARBA" id="ARBA00023136"/>
    </source>
</evidence>
<name>A0A4R5CG88_9ACTN</name>
<dbReference type="PANTHER" id="PTHR47019">
    <property type="entry name" value="LIPID II FLIPPASE MURJ"/>
    <property type="match status" value="1"/>
</dbReference>
<feature type="transmembrane region" description="Helical" evidence="9">
    <location>
        <begin position="93"/>
        <end position="115"/>
    </location>
</feature>
<dbReference type="InterPro" id="IPR004268">
    <property type="entry name" value="MurJ"/>
</dbReference>
<dbReference type="InParanoid" id="A0A4R5CG88"/>